<evidence type="ECO:0000313" key="1">
    <source>
        <dbReference type="EMBL" id="OWW21015.1"/>
    </source>
</evidence>
<proteinExistence type="predicted"/>
<organism evidence="1 2">
    <name type="scientific">Noviherbaspirillum denitrificans</name>
    <dbReference type="NCBI Taxonomy" id="1968433"/>
    <lineage>
        <taxon>Bacteria</taxon>
        <taxon>Pseudomonadati</taxon>
        <taxon>Pseudomonadota</taxon>
        <taxon>Betaproteobacteria</taxon>
        <taxon>Burkholderiales</taxon>
        <taxon>Oxalobacteraceae</taxon>
        <taxon>Noviherbaspirillum</taxon>
    </lineage>
</organism>
<comment type="caution">
    <text evidence="1">The sequence shown here is derived from an EMBL/GenBank/DDBJ whole genome shotgun (WGS) entry which is preliminary data.</text>
</comment>
<gene>
    <name evidence="1" type="ORF">AYR66_17580</name>
</gene>
<evidence type="ECO:0000313" key="2">
    <source>
        <dbReference type="Proteomes" id="UP000197535"/>
    </source>
</evidence>
<name>A0A254TEQ2_9BURK</name>
<protein>
    <submittedName>
        <fullName evidence="1">Uncharacterized protein</fullName>
    </submittedName>
</protein>
<keyword evidence="2" id="KW-1185">Reference proteome</keyword>
<dbReference type="AlphaFoldDB" id="A0A254TEQ2"/>
<sequence length="75" mass="8610">MLTLLNPQGFDKYNLGMHLVAAYLNYKAGWSPFLDTATLQAMWNELRSKGYFTPTAGVKWTPEQVVDYIKQTFAF</sequence>
<dbReference type="Proteomes" id="UP000197535">
    <property type="component" value="Unassembled WGS sequence"/>
</dbReference>
<reference evidence="1 2" key="1">
    <citation type="submission" date="2016-02" db="EMBL/GenBank/DDBJ databases">
        <authorList>
            <person name="Wen L."/>
            <person name="He K."/>
            <person name="Yang H."/>
        </authorList>
    </citation>
    <scope>NUCLEOTIDE SEQUENCE [LARGE SCALE GENOMIC DNA]</scope>
    <source>
        <strain evidence="1 2">TSA40</strain>
    </source>
</reference>
<dbReference type="EMBL" id="LSTO01000001">
    <property type="protein sequence ID" value="OWW21015.1"/>
    <property type="molecule type" value="Genomic_DNA"/>
</dbReference>
<accession>A0A254TEQ2</accession>